<evidence type="ECO:0000256" key="9">
    <source>
        <dbReference type="SAM" id="Phobius"/>
    </source>
</evidence>
<evidence type="ECO:0000256" key="6">
    <source>
        <dbReference type="ARBA" id="ARBA00023186"/>
    </source>
</evidence>
<evidence type="ECO:0000256" key="2">
    <source>
        <dbReference type="ARBA" id="ARBA00022475"/>
    </source>
</evidence>
<feature type="transmembrane region" description="Helical" evidence="9">
    <location>
        <begin position="20"/>
        <end position="40"/>
    </location>
</feature>
<gene>
    <name evidence="11" type="ORF">REIFOR_02046</name>
</gene>
<comment type="similarity">
    <text evidence="7">Belongs to the YfgM family.</text>
</comment>
<evidence type="ECO:0000256" key="5">
    <source>
        <dbReference type="ARBA" id="ARBA00023136"/>
    </source>
</evidence>
<dbReference type="InterPro" id="IPR026039">
    <property type="entry name" value="YfgM"/>
</dbReference>
<keyword evidence="5 9" id="KW-0472">Membrane</keyword>
<keyword evidence="2" id="KW-1003">Cell membrane</keyword>
<organism evidence="11 12">
    <name type="scientific">Reinekea forsetii</name>
    <dbReference type="NCBI Taxonomy" id="1336806"/>
    <lineage>
        <taxon>Bacteria</taxon>
        <taxon>Pseudomonadati</taxon>
        <taxon>Pseudomonadota</taxon>
        <taxon>Gammaproteobacteria</taxon>
        <taxon>Oceanospirillales</taxon>
        <taxon>Saccharospirillaceae</taxon>
        <taxon>Reinekea</taxon>
    </lineage>
</organism>
<protein>
    <recommendedName>
        <fullName evidence="8">Ancillary SecYEG translocon subunit</fullName>
    </recommendedName>
</protein>
<name>A0A2K8KTI1_9GAMM</name>
<evidence type="ECO:0000256" key="3">
    <source>
        <dbReference type="ARBA" id="ARBA00022692"/>
    </source>
</evidence>
<reference evidence="11 12" key="1">
    <citation type="journal article" date="2017" name="Environ. Microbiol.">
        <title>Genomic and physiological analyses of 'Reinekea forsetii' reveal a versatile opportunistic lifestyle during spring algae blooms.</title>
        <authorList>
            <person name="Avci B."/>
            <person name="Hahnke R.L."/>
            <person name="Chafee M."/>
            <person name="Fischer T."/>
            <person name="Gruber-Vodicka H."/>
            <person name="Tegetmeyer H.E."/>
            <person name="Harder J."/>
            <person name="Fuchs B.M."/>
            <person name="Amann R.I."/>
            <person name="Teeling H."/>
        </authorList>
    </citation>
    <scope>NUCLEOTIDE SEQUENCE [LARGE SCALE GENOMIC DNA]</scope>
    <source>
        <strain evidence="11 12">Hel1_31_D35</strain>
    </source>
</reference>
<accession>A0A2K8KTI1</accession>
<keyword evidence="4 9" id="KW-1133">Transmembrane helix</keyword>
<keyword evidence="6" id="KW-0143">Chaperone</keyword>
<dbReference type="PANTHER" id="PTHR38035">
    <property type="entry name" value="UPF0070 PROTEIN YFGM"/>
    <property type="match status" value="1"/>
</dbReference>
<keyword evidence="3 9" id="KW-0812">Transmembrane</keyword>
<evidence type="ECO:0000313" key="12">
    <source>
        <dbReference type="Proteomes" id="UP000229757"/>
    </source>
</evidence>
<dbReference type="Gene3D" id="1.25.40.10">
    <property type="entry name" value="Tetratricopeptide repeat domain"/>
    <property type="match status" value="1"/>
</dbReference>
<dbReference type="EMBL" id="CP011797">
    <property type="protein sequence ID" value="ATX77181.1"/>
    <property type="molecule type" value="Genomic_DNA"/>
</dbReference>
<evidence type="ECO:0000256" key="8">
    <source>
        <dbReference type="ARBA" id="ARBA00024235"/>
    </source>
</evidence>
<dbReference type="InterPro" id="IPR011990">
    <property type="entry name" value="TPR-like_helical_dom_sf"/>
</dbReference>
<evidence type="ECO:0000256" key="7">
    <source>
        <dbReference type="ARBA" id="ARBA00024197"/>
    </source>
</evidence>
<dbReference type="GO" id="GO:0005886">
    <property type="term" value="C:plasma membrane"/>
    <property type="evidence" value="ECO:0007669"/>
    <property type="project" value="UniProtKB-SubCell"/>
</dbReference>
<evidence type="ECO:0000256" key="4">
    <source>
        <dbReference type="ARBA" id="ARBA00022989"/>
    </source>
</evidence>
<keyword evidence="12" id="KW-1185">Reference proteome</keyword>
<dbReference type="OrthoDB" id="9789675at2"/>
<evidence type="ECO:0000313" key="11">
    <source>
        <dbReference type="EMBL" id="ATX77181.1"/>
    </source>
</evidence>
<dbReference type="InterPro" id="IPR018704">
    <property type="entry name" value="SecYEG/CpoB_TPR"/>
</dbReference>
<dbReference type="AlphaFoldDB" id="A0A2K8KTI1"/>
<sequence>MYETDQEQIEAIKGWWNKNGNWVIGGCLAFIVSYIGLYMYQDSAQTHRVAGSKAYEQLLVNLTSETPDSEALTAQIELLKGEYKDLGYGVMAALQEAKVAVDAGKLESALPALDWAAKNAEAELLTVILYRKAVVQYALDDLDGALTSLNAMSGTGHQTLSFELKGDILLAQGKPDEARKAYKAALDLSSEQDINNPYLQLKLDDLAVAE</sequence>
<proteinExistence type="inferred from homology"/>
<dbReference type="Pfam" id="PF09976">
    <property type="entry name" value="TPR_21"/>
    <property type="match status" value="1"/>
</dbReference>
<dbReference type="SUPFAM" id="SSF48452">
    <property type="entry name" value="TPR-like"/>
    <property type="match status" value="1"/>
</dbReference>
<dbReference type="Proteomes" id="UP000229757">
    <property type="component" value="Chromosome"/>
</dbReference>
<dbReference type="GO" id="GO:0044877">
    <property type="term" value="F:protein-containing complex binding"/>
    <property type="evidence" value="ECO:0007669"/>
    <property type="project" value="InterPro"/>
</dbReference>
<comment type="subcellular location">
    <subcellularLocation>
        <location evidence="1">Cell membrane</location>
        <topology evidence="1">Single-pass type II membrane protein</topology>
    </subcellularLocation>
</comment>
<dbReference type="PANTHER" id="PTHR38035:SF1">
    <property type="entry name" value="ANCILLARY SECYEG TRANSLOCON SUBUNIT"/>
    <property type="match status" value="1"/>
</dbReference>
<dbReference type="KEGG" id="rfo:REIFOR_02046"/>
<dbReference type="RefSeq" id="WP_158524354.1">
    <property type="nucleotide sequence ID" value="NZ_CP011797.1"/>
</dbReference>
<feature type="domain" description="Ancillary SecYEG translocon subunit/Cell division coordinator CpoB TPR" evidence="10">
    <location>
        <begin position="13"/>
        <end position="207"/>
    </location>
</feature>
<evidence type="ECO:0000259" key="10">
    <source>
        <dbReference type="Pfam" id="PF09976"/>
    </source>
</evidence>
<dbReference type="PIRSF" id="PIRSF006170">
    <property type="entry name" value="YfgM"/>
    <property type="match status" value="1"/>
</dbReference>
<evidence type="ECO:0000256" key="1">
    <source>
        <dbReference type="ARBA" id="ARBA00004401"/>
    </source>
</evidence>